<dbReference type="OrthoDB" id="1458433at2"/>
<dbReference type="AlphaFoldDB" id="A0A1E5TB80"/>
<proteinExistence type="predicted"/>
<dbReference type="EMBL" id="MDJD01000034">
    <property type="protein sequence ID" value="OEK08608.1"/>
    <property type="molecule type" value="Genomic_DNA"/>
</dbReference>
<keyword evidence="2" id="KW-1185">Reference proteome</keyword>
<dbReference type="RefSeq" id="WP_069830114.1">
    <property type="nucleotide sequence ID" value="NZ_MDJD01000034.1"/>
</dbReference>
<organism evidence="1 2">
    <name type="scientific">Flavivirga aquatica</name>
    <dbReference type="NCBI Taxonomy" id="1849968"/>
    <lineage>
        <taxon>Bacteria</taxon>
        <taxon>Pseudomonadati</taxon>
        <taxon>Bacteroidota</taxon>
        <taxon>Flavobacteriia</taxon>
        <taxon>Flavobacteriales</taxon>
        <taxon>Flavobacteriaceae</taxon>
        <taxon>Flavivirga</taxon>
    </lineage>
</organism>
<dbReference type="Proteomes" id="UP000095713">
    <property type="component" value="Unassembled WGS sequence"/>
</dbReference>
<dbReference type="STRING" id="1849968.A8C32_03930"/>
<accession>A0A1E5TB80</accession>
<comment type="caution">
    <text evidence="1">The sequence shown here is derived from an EMBL/GenBank/DDBJ whole genome shotgun (WGS) entry which is preliminary data.</text>
</comment>
<evidence type="ECO:0000313" key="1">
    <source>
        <dbReference type="EMBL" id="OEK08608.1"/>
    </source>
</evidence>
<protein>
    <submittedName>
        <fullName evidence="1">Uncharacterized protein</fullName>
    </submittedName>
</protein>
<evidence type="ECO:0000313" key="2">
    <source>
        <dbReference type="Proteomes" id="UP000095713"/>
    </source>
</evidence>
<sequence>MDMWLEEDVQEEIDLAKLEGLEAVRMVINSWHHDLFTWDLLPISIETANKLLQGDFDTFDEFYEFNIEKDLSGNLPFVLYREITNTNRNEVVYIIETIFINE</sequence>
<reference evidence="1 2" key="1">
    <citation type="submission" date="2016-05" db="EMBL/GenBank/DDBJ databases">
        <title>Draft Genome Sequence of Algibacter sp. Strain SK-16 Isolated from the Surface Water of Aburatsubo Inlet.</title>
        <authorList>
            <person name="Wong S.-K."/>
            <person name="Yoshizawa S."/>
            <person name="Nakajima Y."/>
            <person name="Ogura Y."/>
            <person name="Tetsuya H."/>
            <person name="Hamasaki K."/>
        </authorList>
    </citation>
    <scope>NUCLEOTIDE SEQUENCE [LARGE SCALE GENOMIC DNA]</scope>
    <source>
        <strain evidence="1 2">SK-16</strain>
    </source>
</reference>
<gene>
    <name evidence="1" type="ORF">A8C32_03930</name>
</gene>
<name>A0A1E5TB80_9FLAO</name>